<dbReference type="EMBL" id="UINC01013043">
    <property type="protein sequence ID" value="SVA56590.1"/>
    <property type="molecule type" value="Genomic_DNA"/>
</dbReference>
<reference evidence="1" key="1">
    <citation type="submission" date="2018-05" db="EMBL/GenBank/DDBJ databases">
        <authorList>
            <person name="Lanie J.A."/>
            <person name="Ng W.-L."/>
            <person name="Kazmierczak K.M."/>
            <person name="Andrzejewski T.M."/>
            <person name="Davidsen T.M."/>
            <person name="Wayne K.J."/>
            <person name="Tettelin H."/>
            <person name="Glass J.I."/>
            <person name="Rusch D."/>
            <person name="Podicherti R."/>
            <person name="Tsui H.-C.T."/>
            <person name="Winkler M.E."/>
        </authorList>
    </citation>
    <scope>NUCLEOTIDE SEQUENCE</scope>
</reference>
<feature type="non-terminal residue" evidence="1">
    <location>
        <position position="1"/>
    </location>
</feature>
<proteinExistence type="predicted"/>
<name>A0A381WVX4_9ZZZZ</name>
<feature type="non-terminal residue" evidence="1">
    <location>
        <position position="27"/>
    </location>
</feature>
<gene>
    <name evidence="1" type="ORF">METZ01_LOCUS109444</name>
</gene>
<evidence type="ECO:0000313" key="1">
    <source>
        <dbReference type="EMBL" id="SVA56590.1"/>
    </source>
</evidence>
<protein>
    <submittedName>
        <fullName evidence="1">Uncharacterized protein</fullName>
    </submittedName>
</protein>
<dbReference type="AlphaFoldDB" id="A0A381WVX4"/>
<accession>A0A381WVX4</accession>
<organism evidence="1">
    <name type="scientific">marine metagenome</name>
    <dbReference type="NCBI Taxonomy" id="408172"/>
    <lineage>
        <taxon>unclassified sequences</taxon>
        <taxon>metagenomes</taxon>
        <taxon>ecological metagenomes</taxon>
    </lineage>
</organism>
<sequence>VKRPNTKETWSLRGGDSYLVEISGGAD</sequence>